<proteinExistence type="predicted"/>
<organism evidence="1 2">
    <name type="scientific">Chytriomyces confervae</name>
    <dbReference type="NCBI Taxonomy" id="246404"/>
    <lineage>
        <taxon>Eukaryota</taxon>
        <taxon>Fungi</taxon>
        <taxon>Fungi incertae sedis</taxon>
        <taxon>Chytridiomycota</taxon>
        <taxon>Chytridiomycota incertae sedis</taxon>
        <taxon>Chytridiomycetes</taxon>
        <taxon>Chytridiales</taxon>
        <taxon>Chytriomycetaceae</taxon>
        <taxon>Chytriomyces</taxon>
    </lineage>
</organism>
<dbReference type="PANTHER" id="PTHR37327">
    <property type="entry name" value="CHROMOSOME 1, WHOLE GENOME SHOTGUN SEQUENCE"/>
    <property type="match status" value="1"/>
</dbReference>
<comment type="caution">
    <text evidence="1">The sequence shown here is derived from an EMBL/GenBank/DDBJ whole genome shotgun (WGS) entry which is preliminary data.</text>
</comment>
<dbReference type="Proteomes" id="UP000320333">
    <property type="component" value="Unassembled WGS sequence"/>
</dbReference>
<dbReference type="OrthoDB" id="2245455at2759"/>
<dbReference type="AlphaFoldDB" id="A0A507FDA0"/>
<evidence type="ECO:0000313" key="1">
    <source>
        <dbReference type="EMBL" id="TPX74194.1"/>
    </source>
</evidence>
<evidence type="ECO:0000313" key="2">
    <source>
        <dbReference type="Proteomes" id="UP000320333"/>
    </source>
</evidence>
<name>A0A507FDA0_9FUNG</name>
<gene>
    <name evidence="1" type="ORF">CcCBS67573_g04536</name>
</gene>
<sequence>MEDVTAALSHARQAVSLDNSGQTLQALRAYGRSVRGLDAVLFESDSAIMDDETGADAEDRLSEAERTKLIALRSAYVKRVEALAGGSAQAFACYSGALTVNSTSSQSQQTQTATLPPSQALFNAVFINTIDVPDTRPDARFTMAPHLPPTSNVQPASLACAHGIHSLASRMRVIAQTISTGAFVSPRLIVVNQVWVQPPGIRLVAVDQKSNVLDSIAAMLRDMPSNTPLNSRIAQAKEGIDTILMNPQIMLLKRLAGEISNSFETQFMPTGLVSSNTGAGGANIAGSAAGGKGWLPSFKGLNPLASSAPKGDKVGDLSIYVDLIASSFKTISSGLDTWTATLSGNPQEFSRSDSLLKDLQYVVKFLETVVLAFVVRDVERLMERYIRMVSAAALEV</sequence>
<dbReference type="PANTHER" id="PTHR37327:SF1">
    <property type="entry name" value="MICROTUBULE INTERACTING AND TRANSPORT DOMAIN-CONTAINING PROTEIN"/>
    <property type="match status" value="1"/>
</dbReference>
<dbReference type="STRING" id="246404.A0A507FDA0"/>
<keyword evidence="2" id="KW-1185">Reference proteome</keyword>
<reference evidence="1 2" key="1">
    <citation type="journal article" date="2019" name="Sci. Rep.">
        <title>Comparative genomics of chytrid fungi reveal insights into the obligate biotrophic and pathogenic lifestyle of Synchytrium endobioticum.</title>
        <authorList>
            <person name="van de Vossenberg B.T.L.H."/>
            <person name="Warris S."/>
            <person name="Nguyen H.D.T."/>
            <person name="van Gent-Pelzer M.P.E."/>
            <person name="Joly D.L."/>
            <person name="van de Geest H.C."/>
            <person name="Bonants P.J.M."/>
            <person name="Smith D.S."/>
            <person name="Levesque C.A."/>
            <person name="van der Lee T.A.J."/>
        </authorList>
    </citation>
    <scope>NUCLEOTIDE SEQUENCE [LARGE SCALE GENOMIC DNA]</scope>
    <source>
        <strain evidence="1 2">CBS 675.73</strain>
    </source>
</reference>
<accession>A0A507FDA0</accession>
<dbReference type="EMBL" id="QEAP01000139">
    <property type="protein sequence ID" value="TPX74194.1"/>
    <property type="molecule type" value="Genomic_DNA"/>
</dbReference>
<protein>
    <submittedName>
        <fullName evidence="1">Uncharacterized protein</fullName>
    </submittedName>
</protein>